<evidence type="ECO:0000313" key="9">
    <source>
        <dbReference type="Proteomes" id="UP001150569"/>
    </source>
</evidence>
<dbReference type="Pfam" id="PF14604">
    <property type="entry name" value="SH3_9"/>
    <property type="match status" value="2"/>
</dbReference>
<feature type="compositionally biased region" description="Low complexity" evidence="6">
    <location>
        <begin position="759"/>
        <end position="777"/>
    </location>
</feature>
<feature type="compositionally biased region" description="Polar residues" evidence="6">
    <location>
        <begin position="1026"/>
        <end position="1036"/>
    </location>
</feature>
<dbReference type="GO" id="GO:0030833">
    <property type="term" value="P:regulation of actin filament polymerization"/>
    <property type="evidence" value="ECO:0007669"/>
    <property type="project" value="TreeGrafter"/>
</dbReference>
<dbReference type="InterPro" id="IPR036028">
    <property type="entry name" value="SH3-like_dom_sf"/>
</dbReference>
<feature type="coiled-coil region" evidence="5">
    <location>
        <begin position="960"/>
        <end position="994"/>
    </location>
</feature>
<dbReference type="SUPFAM" id="SSF50044">
    <property type="entry name" value="SH3-domain"/>
    <property type="match status" value="3"/>
</dbReference>
<evidence type="ECO:0000259" key="7">
    <source>
        <dbReference type="PROSITE" id="PS50002"/>
    </source>
</evidence>
<feature type="compositionally biased region" description="Low complexity" evidence="6">
    <location>
        <begin position="799"/>
        <end position="810"/>
    </location>
</feature>
<dbReference type="PANTHER" id="PTHR15735">
    <property type="entry name" value="FCH AND DOUBLE SH3 DOMAINS PROTEIN"/>
    <property type="match status" value="1"/>
</dbReference>
<sequence length="1299" mass="136989">MPFRDVCVALYRYDAQDDEELTVDEGALLYLLDDTDPDWHKVKLKPTGTEPDSADLDRAGLVPASYIEHVGPQSQATVLYDYEANGDEEITIREDQVVDVLADDDPDWTIVRVNGEAGFVPATYIEHGTSAPAAIPLPVPAPAAEASVPTSTRPSADLSRESHPPTESTSPNAKSDPKDIAYWTVTEVAKKKKDNRKGMLGVGDLMIYYSCTSDKQPVRKWHIDELANYTVKKDVIVLEFAGSLPCEYRFQFTSKNDTKAVAAKIDATRDKARHTHSPPASPPPPPVTTLSTGLSRNSLDDAFGKPKAATSVAATGASTQELKARGPAAPGSPEMVEARLGTIMFAFEGEDNEELSVSAGQLVYVLDCTSSPDWWTCQIVREDGTSTEGLVPASYVQLAEDDPIKPPTPVRPTGTSAAPKLPTRTSSDRRASEDNLPLSSLVSPAKAPATPSRRPSSAGNSRPRARTNSSTHSVVDGYPDPAKLRTWVDRSGTFKAQAEFIGLTDDGRVKLHKENGVKIAVPLAKFDNASQAFVKKQGASVTPSSRGRASSGAGSSSGTGRPRKRVSDFEWFDFLTLRCDINADKALRYATTLTAERLDETDIKDFTPEMLQTYGIDGDDQKRVLQASARAQGKRATPAKQVSFGGTSVIAESPAASPAVGAPTVDKPRPQAPSGYALSSIDDRFARQRQIEEDELFARKLQESGRQRRKPGQRKPTGAVEDPFDSQASPLSPGLASPSMTLTRPVALSPTSSTASPQPLGLGTRPGRTTSRRPAPTKSAPSAIDPRQILHAQKQLTVRSPAAATTSPPARSAPPAQPSANRQQGPPALGFDDQWVIDPAADSINLGKPLPGLPTPTQAASPGPVSNPMSALTIIPKAPVVPLATALPAPLVPTPNVYGTTSNVFVPTREHRAPPPPPAPVAEPSANLATEAASIFQAARQTAAQASNQPASAVVTTAAANQQLAMARQLQLQQQQLQKQQMQLQQQLQQQQQRLGLPAPTPGHGVTSAALGRSQSATIPAHGPNTLGNRMAQLSLQGGPSPAPTPQATAGPGSLVLYGSNRPTPQQQPSVQHMQPTQIQQQQHVFPRPAFASAGGAFSSNTASQFGQPTLAASQLGNLQQPQLGGGMNTLGGIRPTAGVMAGFPAQQQQFAPGSGFFPSQAAPPVAQPSHGNLSSFNQPPSSFSSLNPAQPPLQATQVFPNSLGPQMASSSTLTMGGFQHRPMGGGVGRLPNPNLAAFSHLSGSGGGSALGGVNTIVPPLGGQQQQQSQPYGIFAAANPTNPPANRPYGVFSQPGWRP</sequence>
<reference evidence="8" key="1">
    <citation type="submission" date="2022-07" db="EMBL/GenBank/DDBJ databases">
        <title>Phylogenomic reconstructions and comparative analyses of Kickxellomycotina fungi.</title>
        <authorList>
            <person name="Reynolds N.K."/>
            <person name="Stajich J.E."/>
            <person name="Barry K."/>
            <person name="Grigoriev I.V."/>
            <person name="Crous P."/>
            <person name="Smith M.E."/>
        </authorList>
    </citation>
    <scope>NUCLEOTIDE SEQUENCE</scope>
    <source>
        <strain evidence="8">RSA 861</strain>
    </source>
</reference>
<evidence type="ECO:0000256" key="6">
    <source>
        <dbReference type="SAM" id="MobiDB-lite"/>
    </source>
</evidence>
<dbReference type="EMBL" id="JANBPT010000305">
    <property type="protein sequence ID" value="KAJ1923911.1"/>
    <property type="molecule type" value="Genomic_DNA"/>
</dbReference>
<dbReference type="Gene3D" id="1.10.150.50">
    <property type="entry name" value="Transcription Factor, Ets-1"/>
    <property type="match status" value="1"/>
</dbReference>
<dbReference type="GO" id="GO:0042802">
    <property type="term" value="F:identical protein binding"/>
    <property type="evidence" value="ECO:0007669"/>
    <property type="project" value="InterPro"/>
</dbReference>
<dbReference type="PANTHER" id="PTHR15735:SF21">
    <property type="entry name" value="PROTEIN NERVOUS WRECK"/>
    <property type="match status" value="1"/>
</dbReference>
<feature type="region of interest" description="Disordered" evidence="6">
    <location>
        <begin position="699"/>
        <end position="865"/>
    </location>
</feature>
<keyword evidence="5" id="KW-0175">Coiled coil</keyword>
<dbReference type="InterPro" id="IPR056996">
    <property type="entry name" value="PH_SLA1"/>
</dbReference>
<feature type="region of interest" description="Disordered" evidence="6">
    <location>
        <begin position="1016"/>
        <end position="1055"/>
    </location>
</feature>
<dbReference type="SMART" id="SM00326">
    <property type="entry name" value="SH3"/>
    <property type="match status" value="3"/>
</dbReference>
<evidence type="ECO:0000256" key="4">
    <source>
        <dbReference type="PROSITE-ProRule" id="PRU00192"/>
    </source>
</evidence>
<comment type="similarity">
    <text evidence="1">Belongs to the SLA1 family.</text>
</comment>
<dbReference type="InterPro" id="IPR013761">
    <property type="entry name" value="SAM/pointed_sf"/>
</dbReference>
<proteinExistence type="inferred from homology"/>
<keyword evidence="3 4" id="KW-0728">SH3 domain</keyword>
<dbReference type="Gene3D" id="2.30.30.40">
    <property type="entry name" value="SH3 Domains"/>
    <property type="match status" value="3"/>
</dbReference>
<evidence type="ECO:0000256" key="1">
    <source>
        <dbReference type="ARBA" id="ARBA00007948"/>
    </source>
</evidence>
<feature type="domain" description="SH3" evidence="7">
    <location>
        <begin position="336"/>
        <end position="401"/>
    </location>
</feature>
<comment type="caution">
    <text evidence="8">The sequence shown here is derived from an EMBL/GenBank/DDBJ whole genome shotgun (WGS) entry which is preliminary data.</text>
</comment>
<keyword evidence="9" id="KW-1185">Reference proteome</keyword>
<dbReference type="Proteomes" id="UP001150569">
    <property type="component" value="Unassembled WGS sequence"/>
</dbReference>
<dbReference type="PROSITE" id="PS50002">
    <property type="entry name" value="SH3"/>
    <property type="match status" value="2"/>
</dbReference>
<feature type="region of interest" description="Disordered" evidence="6">
    <location>
        <begin position="655"/>
        <end position="678"/>
    </location>
</feature>
<dbReference type="InterPro" id="IPR001452">
    <property type="entry name" value="SH3_domain"/>
</dbReference>
<feature type="region of interest" description="Disordered" evidence="6">
    <location>
        <begin position="397"/>
        <end position="481"/>
    </location>
</feature>
<evidence type="ECO:0000256" key="2">
    <source>
        <dbReference type="ARBA" id="ARBA00020357"/>
    </source>
</evidence>
<feature type="region of interest" description="Disordered" evidence="6">
    <location>
        <begin position="143"/>
        <end position="178"/>
    </location>
</feature>
<feature type="region of interest" description="Disordered" evidence="6">
    <location>
        <begin position="1275"/>
        <end position="1299"/>
    </location>
</feature>
<feature type="compositionally biased region" description="Polar residues" evidence="6">
    <location>
        <begin position="453"/>
        <end position="473"/>
    </location>
</feature>
<gene>
    <name evidence="8" type="primary">SLA1_1</name>
    <name evidence="8" type="ORF">IWQ60_005573</name>
</gene>
<feature type="compositionally biased region" description="Low complexity" evidence="6">
    <location>
        <begin position="308"/>
        <end position="319"/>
    </location>
</feature>
<feature type="region of interest" description="Disordered" evidence="6">
    <location>
        <begin position="267"/>
        <end position="334"/>
    </location>
</feature>
<dbReference type="GO" id="GO:0008092">
    <property type="term" value="F:cytoskeletal protein binding"/>
    <property type="evidence" value="ECO:0007669"/>
    <property type="project" value="InterPro"/>
</dbReference>
<dbReference type="Pfam" id="PF00018">
    <property type="entry name" value="SH3_1"/>
    <property type="match status" value="1"/>
</dbReference>
<feature type="domain" description="SH3" evidence="7">
    <location>
        <begin position="71"/>
        <end position="130"/>
    </location>
</feature>
<feature type="region of interest" description="Disordered" evidence="6">
    <location>
        <begin position="1158"/>
        <end position="1189"/>
    </location>
</feature>
<evidence type="ECO:0000256" key="3">
    <source>
        <dbReference type="ARBA" id="ARBA00022443"/>
    </source>
</evidence>
<dbReference type="Gene3D" id="2.30.30.700">
    <property type="entry name" value="SLA1 homology domain 1"/>
    <property type="match status" value="1"/>
</dbReference>
<feature type="compositionally biased region" description="Low complexity" evidence="6">
    <location>
        <begin position="542"/>
        <end position="560"/>
    </location>
</feature>
<dbReference type="GO" id="GO:0043130">
    <property type="term" value="F:ubiquitin binding"/>
    <property type="evidence" value="ECO:0007669"/>
    <property type="project" value="InterPro"/>
</dbReference>
<dbReference type="Pfam" id="PF24081">
    <property type="entry name" value="PH_SLA1"/>
    <property type="match status" value="1"/>
</dbReference>
<dbReference type="OrthoDB" id="19092at2759"/>
<name>A0A9W8A656_9FUNG</name>
<feature type="compositionally biased region" description="Polar residues" evidence="6">
    <location>
        <begin position="288"/>
        <end position="297"/>
    </location>
</feature>
<protein>
    <recommendedName>
        <fullName evidence="2">Actin cytoskeleton-regulatory complex protein SLA1</fullName>
    </recommendedName>
</protein>
<organism evidence="8 9">
    <name type="scientific">Tieghemiomyces parasiticus</name>
    <dbReference type="NCBI Taxonomy" id="78921"/>
    <lineage>
        <taxon>Eukaryota</taxon>
        <taxon>Fungi</taxon>
        <taxon>Fungi incertae sedis</taxon>
        <taxon>Zoopagomycota</taxon>
        <taxon>Kickxellomycotina</taxon>
        <taxon>Dimargaritomycetes</taxon>
        <taxon>Dimargaritales</taxon>
        <taxon>Dimargaritaceae</taxon>
        <taxon>Tieghemiomyces</taxon>
    </lineage>
</organism>
<evidence type="ECO:0000256" key="5">
    <source>
        <dbReference type="SAM" id="Coils"/>
    </source>
</evidence>
<evidence type="ECO:0000313" key="8">
    <source>
        <dbReference type="EMBL" id="KAJ1923911.1"/>
    </source>
</evidence>
<dbReference type="Pfam" id="PF03983">
    <property type="entry name" value="SHD1"/>
    <property type="match status" value="1"/>
</dbReference>
<feature type="compositionally biased region" description="Low complexity" evidence="6">
    <location>
        <begin position="726"/>
        <end position="739"/>
    </location>
</feature>
<accession>A0A9W8A656</accession>
<feature type="region of interest" description="Disordered" evidence="6">
    <location>
        <begin position="537"/>
        <end position="564"/>
    </location>
</feature>
<dbReference type="InterPro" id="IPR007131">
    <property type="entry name" value="SHD1"/>
</dbReference>
<dbReference type="GO" id="GO:0030674">
    <property type="term" value="F:protein-macromolecule adaptor activity"/>
    <property type="evidence" value="ECO:0007669"/>
    <property type="project" value="InterPro"/>
</dbReference>